<dbReference type="AlphaFoldDB" id="A0A9D9H4B3"/>
<evidence type="ECO:0000256" key="9">
    <source>
        <dbReference type="SAM" id="Phobius"/>
    </source>
</evidence>
<name>A0A9D9H4B3_9SPIO</name>
<feature type="transmembrane region" description="Helical" evidence="9">
    <location>
        <begin position="74"/>
        <end position="94"/>
    </location>
</feature>
<evidence type="ECO:0000256" key="4">
    <source>
        <dbReference type="ARBA" id="ARBA00022475"/>
    </source>
</evidence>
<evidence type="ECO:0000256" key="7">
    <source>
        <dbReference type="ARBA" id="ARBA00023136"/>
    </source>
</evidence>
<evidence type="ECO:0000256" key="2">
    <source>
        <dbReference type="ARBA" id="ARBA00005697"/>
    </source>
</evidence>
<reference evidence="10" key="2">
    <citation type="journal article" date="2021" name="PeerJ">
        <title>Extensive microbial diversity within the chicken gut microbiome revealed by metagenomics and culture.</title>
        <authorList>
            <person name="Gilroy R."/>
            <person name="Ravi A."/>
            <person name="Getino M."/>
            <person name="Pursley I."/>
            <person name="Horton D.L."/>
            <person name="Alikhan N.F."/>
            <person name="Baker D."/>
            <person name="Gharbi K."/>
            <person name="Hall N."/>
            <person name="Watson M."/>
            <person name="Adriaenssens E.M."/>
            <person name="Foster-Nyarko E."/>
            <person name="Jarju S."/>
            <person name="Secka A."/>
            <person name="Antonio M."/>
            <person name="Oren A."/>
            <person name="Chaudhuri R.R."/>
            <person name="La Ragione R."/>
            <person name="Hildebrand F."/>
            <person name="Pallen M.J."/>
        </authorList>
    </citation>
    <scope>NUCLEOTIDE SEQUENCE</scope>
    <source>
        <strain evidence="10">7293</strain>
    </source>
</reference>
<evidence type="ECO:0000256" key="8">
    <source>
        <dbReference type="PIRNR" id="PIRNR005353"/>
    </source>
</evidence>
<proteinExistence type="inferred from homology"/>
<organism evidence="10 11">
    <name type="scientific">Candidatus Ornithospirochaeta stercoripullorum</name>
    <dbReference type="NCBI Taxonomy" id="2840899"/>
    <lineage>
        <taxon>Bacteria</taxon>
        <taxon>Pseudomonadati</taxon>
        <taxon>Spirochaetota</taxon>
        <taxon>Spirochaetia</taxon>
        <taxon>Spirochaetales</taxon>
        <taxon>Spirochaetaceae</taxon>
        <taxon>Spirochaetaceae incertae sedis</taxon>
        <taxon>Candidatus Ornithospirochaeta</taxon>
    </lineage>
</organism>
<feature type="transmembrane region" description="Helical" evidence="9">
    <location>
        <begin position="398"/>
        <end position="422"/>
    </location>
</feature>
<sequence length="458" mass="48302">MADFFHLQEKKTNVKTEIVAGLTTFFTMAYIIFVNPGMLAETGMNWNGVFVATCLAAAVGTLVMALYANVPYAIAPGMGLNALFTYTICLAGGFVWQEALAMVFICGLINIIITVTRLRKAIVKSIPEGLQNAIGGGIGLFIAYLGMNNAGLISFTGAYPSVTPGMHAFDQAHLVLAVIGLLIIVVLMVMKVKGAMLIGIIATTIIGIPMGVTNIHQSIFSSSETVAGFKEVAFSFFGSPGLGSLFSDPVKIPFVIVTIFSMSLSDTFDSIGTFIGTGRKSHIFDEEDEKALESTGFKSRLDKALVADCVATSIGSLFGTSNATTFVESSAGIAVGGRTGLASLVTAAMFLLCLPFSGLIGMVPSAATSPALIVVGILMVEPFAEINWKDLTEAIPAFFTVAIMSFTYGITNGIAAGFIMYCITKIFTKKASEIHPIIAVASVLFVLDFVLKSLHIGT</sequence>
<dbReference type="InterPro" id="IPR006043">
    <property type="entry name" value="NCS2"/>
</dbReference>
<dbReference type="InterPro" id="IPR045018">
    <property type="entry name" value="Azg-like"/>
</dbReference>
<comment type="caution">
    <text evidence="10">The sequence shown here is derived from an EMBL/GenBank/DDBJ whole genome shotgun (WGS) entry which is preliminary data.</text>
</comment>
<feature type="transmembrane region" description="Helical" evidence="9">
    <location>
        <begin position="434"/>
        <end position="451"/>
    </location>
</feature>
<keyword evidence="3 8" id="KW-0813">Transport</keyword>
<keyword evidence="4 8" id="KW-1003">Cell membrane</keyword>
<evidence type="ECO:0000313" key="10">
    <source>
        <dbReference type="EMBL" id="MBO8435364.1"/>
    </source>
</evidence>
<dbReference type="GO" id="GO:0005886">
    <property type="term" value="C:plasma membrane"/>
    <property type="evidence" value="ECO:0007669"/>
    <property type="project" value="UniProtKB-SubCell"/>
</dbReference>
<feature type="transmembrane region" description="Helical" evidence="9">
    <location>
        <begin position="197"/>
        <end position="216"/>
    </location>
</feature>
<feature type="transmembrane region" description="Helical" evidence="9">
    <location>
        <begin position="252"/>
        <end position="275"/>
    </location>
</feature>
<gene>
    <name evidence="10" type="ORF">IAA97_00065</name>
</gene>
<keyword evidence="5 8" id="KW-0812">Transmembrane</keyword>
<evidence type="ECO:0000256" key="6">
    <source>
        <dbReference type="ARBA" id="ARBA00022989"/>
    </source>
</evidence>
<keyword evidence="6 8" id="KW-1133">Transmembrane helix</keyword>
<protein>
    <submittedName>
        <fullName evidence="10">NCS2 family permease</fullName>
    </submittedName>
</protein>
<feature type="transmembrane region" description="Helical" evidence="9">
    <location>
        <begin position="18"/>
        <end position="40"/>
    </location>
</feature>
<evidence type="ECO:0000313" key="11">
    <source>
        <dbReference type="Proteomes" id="UP000823615"/>
    </source>
</evidence>
<feature type="transmembrane region" description="Helical" evidence="9">
    <location>
        <begin position="171"/>
        <end position="190"/>
    </location>
</feature>
<accession>A0A9D9H4B3</accession>
<dbReference type="PIRSF" id="PIRSF005353">
    <property type="entry name" value="PbuG"/>
    <property type="match status" value="1"/>
</dbReference>
<feature type="transmembrane region" description="Helical" evidence="9">
    <location>
        <begin position="348"/>
        <end position="378"/>
    </location>
</feature>
<feature type="transmembrane region" description="Helical" evidence="9">
    <location>
        <begin position="138"/>
        <end position="159"/>
    </location>
</feature>
<dbReference type="Pfam" id="PF00860">
    <property type="entry name" value="Xan_ur_permease"/>
    <property type="match status" value="1"/>
</dbReference>
<comment type="similarity">
    <text evidence="2 8">Belongs to the nucleobase:cation symporter-2 (NCS2) (TC 2.A.40) family. Azg-like subfamily.</text>
</comment>
<dbReference type="PANTHER" id="PTHR43337:SF1">
    <property type="entry name" value="XANTHINE_URACIL PERMEASE C887.17-RELATED"/>
    <property type="match status" value="1"/>
</dbReference>
<dbReference type="PANTHER" id="PTHR43337">
    <property type="entry name" value="XANTHINE/URACIL PERMEASE C887.17-RELATED"/>
    <property type="match status" value="1"/>
</dbReference>
<dbReference type="InterPro" id="IPR026033">
    <property type="entry name" value="Azg-like_bact_archaea"/>
</dbReference>
<feature type="transmembrane region" description="Helical" evidence="9">
    <location>
        <begin position="46"/>
        <end position="67"/>
    </location>
</feature>
<dbReference type="EMBL" id="JADIMT010000003">
    <property type="protein sequence ID" value="MBO8435364.1"/>
    <property type="molecule type" value="Genomic_DNA"/>
</dbReference>
<evidence type="ECO:0000256" key="1">
    <source>
        <dbReference type="ARBA" id="ARBA00004651"/>
    </source>
</evidence>
<evidence type="ECO:0000256" key="5">
    <source>
        <dbReference type="ARBA" id="ARBA00022692"/>
    </source>
</evidence>
<reference evidence="10" key="1">
    <citation type="submission" date="2020-10" db="EMBL/GenBank/DDBJ databases">
        <authorList>
            <person name="Gilroy R."/>
        </authorList>
    </citation>
    <scope>NUCLEOTIDE SEQUENCE</scope>
    <source>
        <strain evidence="10">7293</strain>
    </source>
</reference>
<dbReference type="Proteomes" id="UP000823615">
    <property type="component" value="Unassembled WGS sequence"/>
</dbReference>
<dbReference type="GO" id="GO:0005345">
    <property type="term" value="F:purine nucleobase transmembrane transporter activity"/>
    <property type="evidence" value="ECO:0007669"/>
    <property type="project" value="TreeGrafter"/>
</dbReference>
<comment type="subcellular location">
    <subcellularLocation>
        <location evidence="1 8">Cell membrane</location>
        <topology evidence="1 8">Multi-pass membrane protein</topology>
    </subcellularLocation>
</comment>
<evidence type="ECO:0000256" key="3">
    <source>
        <dbReference type="ARBA" id="ARBA00022448"/>
    </source>
</evidence>
<keyword evidence="7 8" id="KW-0472">Membrane</keyword>